<name>A0A0S3SXV4_PHAAN</name>
<reference evidence="2 3" key="1">
    <citation type="journal article" date="2015" name="Sci. Rep.">
        <title>The power of single molecule real-time sequencing technology in the de novo assembly of a eukaryotic genome.</title>
        <authorList>
            <person name="Sakai H."/>
            <person name="Naito K."/>
            <person name="Ogiso-Tanaka E."/>
            <person name="Takahashi Y."/>
            <person name="Iseki K."/>
            <person name="Muto C."/>
            <person name="Satou K."/>
            <person name="Teruya K."/>
            <person name="Shiroma A."/>
            <person name="Shimoji M."/>
            <person name="Hirano T."/>
            <person name="Itoh T."/>
            <person name="Kaga A."/>
            <person name="Tomooka N."/>
        </authorList>
    </citation>
    <scope>NUCLEOTIDE SEQUENCE [LARGE SCALE GENOMIC DNA]</scope>
    <source>
        <strain evidence="3">cv. Shumari</strain>
    </source>
</reference>
<protein>
    <submittedName>
        <fullName evidence="2">Uncharacterized protein</fullName>
    </submittedName>
</protein>
<proteinExistence type="predicted"/>
<evidence type="ECO:0000313" key="2">
    <source>
        <dbReference type="EMBL" id="BAT97637.1"/>
    </source>
</evidence>
<dbReference type="AlphaFoldDB" id="A0A0S3SXV4"/>
<dbReference type="EMBL" id="AP015042">
    <property type="protein sequence ID" value="BAT97637.1"/>
    <property type="molecule type" value="Genomic_DNA"/>
</dbReference>
<organism evidence="2 3">
    <name type="scientific">Vigna angularis var. angularis</name>
    <dbReference type="NCBI Taxonomy" id="157739"/>
    <lineage>
        <taxon>Eukaryota</taxon>
        <taxon>Viridiplantae</taxon>
        <taxon>Streptophyta</taxon>
        <taxon>Embryophyta</taxon>
        <taxon>Tracheophyta</taxon>
        <taxon>Spermatophyta</taxon>
        <taxon>Magnoliopsida</taxon>
        <taxon>eudicotyledons</taxon>
        <taxon>Gunneridae</taxon>
        <taxon>Pentapetalae</taxon>
        <taxon>rosids</taxon>
        <taxon>fabids</taxon>
        <taxon>Fabales</taxon>
        <taxon>Fabaceae</taxon>
        <taxon>Papilionoideae</taxon>
        <taxon>50 kb inversion clade</taxon>
        <taxon>NPAAA clade</taxon>
        <taxon>indigoferoid/millettioid clade</taxon>
        <taxon>Phaseoleae</taxon>
        <taxon>Vigna</taxon>
    </lineage>
</organism>
<keyword evidence="3" id="KW-1185">Reference proteome</keyword>
<feature type="compositionally biased region" description="Gly residues" evidence="1">
    <location>
        <begin position="13"/>
        <end position="38"/>
    </location>
</feature>
<evidence type="ECO:0000313" key="3">
    <source>
        <dbReference type="Proteomes" id="UP000291084"/>
    </source>
</evidence>
<sequence>MGAVTGMGDEGVPLGGRSGGRSGDSGGGGRSDDSGGGPAATSSAYLLRNQFGKTFDHIYINQQKQLQYQSTYRTDGATPPSAYARRWPQEKGTHRPDHHDLFLKPNNAVVN</sequence>
<feature type="region of interest" description="Disordered" evidence="1">
    <location>
        <begin position="1"/>
        <end position="42"/>
    </location>
</feature>
<gene>
    <name evidence="2" type="primary">Vigan.09G114500</name>
    <name evidence="2" type="ORF">VIGAN_09114500</name>
</gene>
<feature type="compositionally biased region" description="Basic and acidic residues" evidence="1">
    <location>
        <begin position="87"/>
        <end position="102"/>
    </location>
</feature>
<evidence type="ECO:0000256" key="1">
    <source>
        <dbReference type="SAM" id="MobiDB-lite"/>
    </source>
</evidence>
<feature type="region of interest" description="Disordered" evidence="1">
    <location>
        <begin position="72"/>
        <end position="111"/>
    </location>
</feature>
<accession>A0A0S3SXV4</accession>
<dbReference type="Proteomes" id="UP000291084">
    <property type="component" value="Chromosome 9"/>
</dbReference>